<keyword evidence="4" id="KW-0963">Cytoplasm</keyword>
<dbReference type="InterPro" id="IPR027640">
    <property type="entry name" value="Kinesin-like_fam"/>
</dbReference>
<keyword evidence="2 5" id="KW-0547">Nucleotide-binding</keyword>
<evidence type="ECO:0000256" key="2">
    <source>
        <dbReference type="ARBA" id="ARBA00022741"/>
    </source>
</evidence>
<comment type="similarity">
    <text evidence="5 6">Belongs to the TRAFAC class myosin-kinesin ATPase superfamily. Kinesin family.</text>
</comment>
<dbReference type="InterPro" id="IPR019821">
    <property type="entry name" value="Kinesin_motor_CS"/>
</dbReference>
<keyword evidence="4" id="KW-0206">Cytoskeleton</keyword>
<dbReference type="Gene3D" id="3.40.850.10">
    <property type="entry name" value="Kinesin motor domain"/>
    <property type="match status" value="1"/>
</dbReference>
<dbReference type="PANTHER" id="PTHR47968:SF67">
    <property type="entry name" value="KINESIN MOTOR DOMAIN-CONTAINING PROTEIN"/>
    <property type="match status" value="1"/>
</dbReference>
<dbReference type="Pfam" id="PF00225">
    <property type="entry name" value="Kinesin"/>
    <property type="match status" value="1"/>
</dbReference>
<sequence>LAGYNGTIFAYGQTGSGKTFTITGGAERYSDRGIIPRTLSYIFDQLQKDSSKVYTTHVSYLEIYNECGYDLLDPRHEASRMEDLPKVTIMEDSDQNIHLKNLSLQQATNEEEALNLLFLGDTNRMIAETPMNQASSRSHCIFTIHISSKEPGSATIRHAKLHLVDLAGSERVAKSGIGGHLLTEAKYINLSLHYLEQVIIALAEKNRSHIPYRNSMMTSVLRDSLGGNCMTTMIATLAMDKRNIDESISTCRFAQRVALIKNEAVLNEEIDPRLMIVQLRKEIQDLKDELALVTGKQRTSELSEEELLQLDELIETFLEDNDPDSSLDIGADMRKIKYCFIHMKQMINHPMTSGKKLLSQDISEEKNSNKEAGEELEKLKGLLQQRDNEINILYILVTMLKKEKKKARDALSQLNDASAGSTVLEQSPSMSLEESQGPSRYFSLKEAKDFCSSIPRLPFLSRKTGGKMSLGCQEAFEVFKRDHADSITIEDNKQLLKQR</sequence>
<organism evidence="10 11">
    <name type="scientific">Melanocharis versteri</name>
    <name type="common">Fan-tailed berrypecker</name>
    <dbReference type="NCBI Taxonomy" id="254552"/>
    <lineage>
        <taxon>Eukaryota</taxon>
        <taxon>Metazoa</taxon>
        <taxon>Chordata</taxon>
        <taxon>Craniata</taxon>
        <taxon>Vertebrata</taxon>
        <taxon>Euteleostomi</taxon>
        <taxon>Archelosauria</taxon>
        <taxon>Archosauria</taxon>
        <taxon>Dinosauria</taxon>
        <taxon>Saurischia</taxon>
        <taxon>Theropoda</taxon>
        <taxon>Coelurosauria</taxon>
        <taxon>Aves</taxon>
        <taxon>Neognathae</taxon>
        <taxon>Neoaves</taxon>
        <taxon>Telluraves</taxon>
        <taxon>Australaves</taxon>
        <taxon>Passeriformes</taxon>
        <taxon>Passeroidea</taxon>
        <taxon>Melanocharitidae</taxon>
        <taxon>Melanocharis</taxon>
    </lineage>
</organism>
<dbReference type="SMART" id="SM00129">
    <property type="entry name" value="KISc"/>
    <property type="match status" value="1"/>
</dbReference>
<evidence type="ECO:0000256" key="1">
    <source>
        <dbReference type="ARBA" id="ARBA00004245"/>
    </source>
</evidence>
<dbReference type="GO" id="GO:0008017">
    <property type="term" value="F:microtubule binding"/>
    <property type="evidence" value="ECO:0007669"/>
    <property type="project" value="InterPro"/>
</dbReference>
<dbReference type="PROSITE" id="PS00411">
    <property type="entry name" value="KINESIN_MOTOR_1"/>
    <property type="match status" value="1"/>
</dbReference>
<keyword evidence="7" id="KW-0175">Coiled coil</keyword>
<dbReference type="PRINTS" id="PR00380">
    <property type="entry name" value="KINESINHEAVY"/>
</dbReference>
<dbReference type="Proteomes" id="UP000538725">
    <property type="component" value="Unassembled WGS sequence"/>
</dbReference>
<dbReference type="InterPro" id="IPR001752">
    <property type="entry name" value="Kinesin_motor_dom"/>
</dbReference>
<dbReference type="GO" id="GO:0005524">
    <property type="term" value="F:ATP binding"/>
    <property type="evidence" value="ECO:0007669"/>
    <property type="project" value="UniProtKB-UniRule"/>
</dbReference>
<dbReference type="GO" id="GO:0005874">
    <property type="term" value="C:microtubule"/>
    <property type="evidence" value="ECO:0007669"/>
    <property type="project" value="UniProtKB-KW"/>
</dbReference>
<keyword evidence="5 6" id="KW-0505">Motor protein</keyword>
<evidence type="ECO:0000256" key="6">
    <source>
        <dbReference type="RuleBase" id="RU000394"/>
    </source>
</evidence>
<protein>
    <recommendedName>
        <fullName evidence="6">Kinesin-like protein</fullName>
    </recommendedName>
</protein>
<comment type="subcellular location">
    <subcellularLocation>
        <location evidence="1">Cytoplasm</location>
        <location evidence="1">Cytoskeleton</location>
    </subcellularLocation>
</comment>
<reference evidence="10 11" key="1">
    <citation type="submission" date="2019-09" db="EMBL/GenBank/DDBJ databases">
        <title>Bird 10,000 Genomes (B10K) Project - Family phase.</title>
        <authorList>
            <person name="Zhang G."/>
        </authorList>
    </citation>
    <scope>NUCLEOTIDE SEQUENCE [LARGE SCALE GENOMIC DNA]</scope>
    <source>
        <strain evidence="10">B10K-DU-029-37</strain>
        <tissue evidence="10">Liver</tissue>
    </source>
</reference>
<feature type="binding site" evidence="5">
    <location>
        <begin position="12"/>
        <end position="19"/>
    </location>
    <ligand>
        <name>ATP</name>
        <dbReference type="ChEBI" id="CHEBI:30616"/>
    </ligand>
</feature>
<dbReference type="InterPro" id="IPR027417">
    <property type="entry name" value="P-loop_NTPase"/>
</dbReference>
<feature type="domain" description="Kinesin motor" evidence="9">
    <location>
        <begin position="1"/>
        <end position="260"/>
    </location>
</feature>
<evidence type="ECO:0000256" key="3">
    <source>
        <dbReference type="ARBA" id="ARBA00022840"/>
    </source>
</evidence>
<feature type="non-terminal residue" evidence="10">
    <location>
        <position position="499"/>
    </location>
</feature>
<dbReference type="InterPro" id="IPR036961">
    <property type="entry name" value="Kinesin_motor_dom_sf"/>
</dbReference>
<keyword evidence="11" id="KW-1185">Reference proteome</keyword>
<keyword evidence="3 5" id="KW-0067">ATP-binding</keyword>
<dbReference type="AlphaFoldDB" id="A0A7K7ZUW0"/>
<dbReference type="PROSITE" id="PS50067">
    <property type="entry name" value="KINESIN_MOTOR_2"/>
    <property type="match status" value="1"/>
</dbReference>
<proteinExistence type="inferred from homology"/>
<comment type="caution">
    <text evidence="10">The sequence shown here is derived from an EMBL/GenBank/DDBJ whole genome shotgun (WGS) entry which is preliminary data.</text>
</comment>
<evidence type="ECO:0000256" key="4">
    <source>
        <dbReference type="ARBA" id="ARBA00023212"/>
    </source>
</evidence>
<evidence type="ECO:0000256" key="8">
    <source>
        <dbReference type="SAM" id="MobiDB-lite"/>
    </source>
</evidence>
<accession>A0A7K7ZUW0</accession>
<evidence type="ECO:0000313" key="10">
    <source>
        <dbReference type="EMBL" id="NXA94220.1"/>
    </source>
</evidence>
<evidence type="ECO:0000256" key="5">
    <source>
        <dbReference type="PROSITE-ProRule" id="PRU00283"/>
    </source>
</evidence>
<dbReference type="PANTHER" id="PTHR47968">
    <property type="entry name" value="CENTROMERE PROTEIN E"/>
    <property type="match status" value="1"/>
</dbReference>
<feature type="non-terminal residue" evidence="10">
    <location>
        <position position="1"/>
    </location>
</feature>
<feature type="coiled-coil region" evidence="7">
    <location>
        <begin position="362"/>
        <end position="417"/>
    </location>
</feature>
<evidence type="ECO:0000256" key="7">
    <source>
        <dbReference type="SAM" id="Coils"/>
    </source>
</evidence>
<evidence type="ECO:0000313" key="11">
    <source>
        <dbReference type="Proteomes" id="UP000538725"/>
    </source>
</evidence>
<dbReference type="GO" id="GO:0003777">
    <property type="term" value="F:microtubule motor activity"/>
    <property type="evidence" value="ECO:0007669"/>
    <property type="project" value="InterPro"/>
</dbReference>
<dbReference type="GO" id="GO:0007018">
    <property type="term" value="P:microtubule-based movement"/>
    <property type="evidence" value="ECO:0007669"/>
    <property type="project" value="InterPro"/>
</dbReference>
<dbReference type="EMBL" id="VZTG01007260">
    <property type="protein sequence ID" value="NXA94220.1"/>
    <property type="molecule type" value="Genomic_DNA"/>
</dbReference>
<feature type="region of interest" description="Disordered" evidence="8">
    <location>
        <begin position="417"/>
        <end position="437"/>
    </location>
</feature>
<evidence type="ECO:0000259" key="9">
    <source>
        <dbReference type="PROSITE" id="PS50067"/>
    </source>
</evidence>
<name>A0A7K7ZUW0_9PASE</name>
<gene>
    <name evidence="10" type="primary">Kif6</name>
    <name evidence="10" type="ORF">MELVER_R02975</name>
</gene>
<keyword evidence="6" id="KW-0493">Microtubule</keyword>
<dbReference type="SUPFAM" id="SSF52540">
    <property type="entry name" value="P-loop containing nucleoside triphosphate hydrolases"/>
    <property type="match status" value="1"/>
</dbReference>